<feature type="domain" description="UFSP1/2/DUB catalytic" evidence="8">
    <location>
        <begin position="390"/>
        <end position="573"/>
    </location>
</feature>
<dbReference type="EMBL" id="JAACXV010014356">
    <property type="protein sequence ID" value="KAF7267982.1"/>
    <property type="molecule type" value="Genomic_DNA"/>
</dbReference>
<dbReference type="Proteomes" id="UP000625711">
    <property type="component" value="Unassembled WGS sequence"/>
</dbReference>
<keyword evidence="2" id="KW-0645">Protease</keyword>
<evidence type="ECO:0000256" key="5">
    <source>
        <dbReference type="ARBA" id="ARBA00022807"/>
    </source>
</evidence>
<dbReference type="Pfam" id="PF20908">
    <property type="entry name" value="UfSP2_N"/>
    <property type="match status" value="1"/>
</dbReference>
<dbReference type="GO" id="GO:0006508">
    <property type="term" value="P:proteolysis"/>
    <property type="evidence" value="ECO:0007669"/>
    <property type="project" value="UniProtKB-KW"/>
</dbReference>
<sequence>MITRIKILDIIIKKLQATKESYCGRLYGTFIDNTIVLLGLQLDNNNDNLYSVPAEVDFYGIFQGYSDNEDVDEILTKCAKIDVTDTPVYLAINISDSNNVVCNIISNNKISPIDYELVSASDLYTNFFHVRLTGNLLLNCEINEKGIIESFLNLRKDLVSGVTAFKLPKLNVILSGKNNENDIIGLPGDPTIADVFESSDLSEGNQKKKYIEKQLSLDVIDVSLLRKVTKDESSIEEKKHAPVVVLDKKSFEILKLPLSIDTLSLVNRNSKLSSLYNILLESVVKNLRLYEAELHSYLKNNNLQGKVGKPEVLHFFPEECGHFITRVIFEQSEEQSRRERQSLHDLLLLSRQYPLFRRANRYQFLKGNRNNMPLINPHKAVKATSNGGKICLVKGKYEYYHYCQNKMDDNGWGCAYRSLQTLASWFKLQGYSDREVPTFKEIQKCLVDIGDKPASFVDSRQWIGSTEVNFVLNTLLGVTSKILYVSSGDELAYKGPELINHFEQHGSPIMIGGGVLAHTILGVDYNQDSGDLKFLILDPHYTGGEDLNTIVNKGWCGWKGTDFWDKTSYYNMCLPQVPREV</sequence>
<comment type="function">
    <text evidence="6">Thiol protease which recognizes and hydrolyzes the peptide bond at the C-terminal Gly of UFM1, a ubiquitin-like modifier protein bound to a number of target proteins. Does not hydrolyze SUMO1 or ISG15 ubiquitin-like proteins.</text>
</comment>
<evidence type="ECO:0000256" key="4">
    <source>
        <dbReference type="ARBA" id="ARBA00022801"/>
    </source>
</evidence>
<evidence type="ECO:0000313" key="12">
    <source>
        <dbReference type="Proteomes" id="UP000625711"/>
    </source>
</evidence>
<accession>A0A834HW49</accession>
<dbReference type="GO" id="GO:0005634">
    <property type="term" value="C:nucleus"/>
    <property type="evidence" value="ECO:0007669"/>
    <property type="project" value="TreeGrafter"/>
</dbReference>
<comment type="caution">
    <text evidence="11">The sequence shown here is derived from an EMBL/GenBank/DDBJ whole genome shotgun (WGS) entry which is preliminary data.</text>
</comment>
<name>A0A834HW49_RHYFE</name>
<dbReference type="Pfam" id="PF26560">
    <property type="entry name" value="UFSP2_MPN_insect"/>
    <property type="match status" value="1"/>
</dbReference>
<dbReference type="SUPFAM" id="SSF54001">
    <property type="entry name" value="Cysteine proteinases"/>
    <property type="match status" value="1"/>
</dbReference>
<feature type="domain" description="UFSP2 second" evidence="9">
    <location>
        <begin position="153"/>
        <end position="364"/>
    </location>
</feature>
<evidence type="ECO:0000259" key="9">
    <source>
        <dbReference type="Pfam" id="PF20908"/>
    </source>
</evidence>
<proteinExistence type="inferred from homology"/>
<dbReference type="InterPro" id="IPR012462">
    <property type="entry name" value="UFSP1/2_DUB_cat"/>
</dbReference>
<dbReference type="GO" id="GO:0005783">
    <property type="term" value="C:endoplasmic reticulum"/>
    <property type="evidence" value="ECO:0007669"/>
    <property type="project" value="TreeGrafter"/>
</dbReference>
<evidence type="ECO:0000256" key="6">
    <source>
        <dbReference type="ARBA" id="ARBA00057559"/>
    </source>
</evidence>
<keyword evidence="12" id="KW-1185">Reference proteome</keyword>
<dbReference type="Pfam" id="PF07910">
    <property type="entry name" value="Peptidase_C78"/>
    <property type="match status" value="1"/>
</dbReference>
<organism evidence="11 12">
    <name type="scientific">Rhynchophorus ferrugineus</name>
    <name type="common">Red palm weevil</name>
    <name type="synonym">Curculio ferrugineus</name>
    <dbReference type="NCBI Taxonomy" id="354439"/>
    <lineage>
        <taxon>Eukaryota</taxon>
        <taxon>Metazoa</taxon>
        <taxon>Ecdysozoa</taxon>
        <taxon>Arthropoda</taxon>
        <taxon>Hexapoda</taxon>
        <taxon>Insecta</taxon>
        <taxon>Pterygota</taxon>
        <taxon>Neoptera</taxon>
        <taxon>Endopterygota</taxon>
        <taxon>Coleoptera</taxon>
        <taxon>Polyphaga</taxon>
        <taxon>Cucujiformia</taxon>
        <taxon>Curculionidae</taxon>
        <taxon>Dryophthorinae</taxon>
        <taxon>Rhynchophorus</taxon>
    </lineage>
</organism>
<evidence type="ECO:0000313" key="11">
    <source>
        <dbReference type="EMBL" id="KAF7267982.1"/>
    </source>
</evidence>
<evidence type="ECO:0000256" key="3">
    <source>
        <dbReference type="ARBA" id="ARBA00022786"/>
    </source>
</evidence>
<dbReference type="Gene3D" id="3.90.70.130">
    <property type="match status" value="1"/>
</dbReference>
<evidence type="ECO:0000256" key="1">
    <source>
        <dbReference type="ARBA" id="ARBA00008552"/>
    </source>
</evidence>
<dbReference type="InterPro" id="IPR049387">
    <property type="entry name" value="UFSP2-like_2nd"/>
</dbReference>
<dbReference type="GO" id="GO:0071567">
    <property type="term" value="F:deUFMylase activity"/>
    <property type="evidence" value="ECO:0007669"/>
    <property type="project" value="TreeGrafter"/>
</dbReference>
<dbReference type="FunFam" id="3.90.70.130:FF:000001">
    <property type="entry name" value="Probable Ufm1-specific protease 2"/>
    <property type="match status" value="1"/>
</dbReference>
<keyword evidence="3" id="KW-0833">Ubl conjugation pathway</keyword>
<keyword evidence="4" id="KW-0378">Hydrolase</keyword>
<dbReference type="AlphaFoldDB" id="A0A834HW49"/>
<protein>
    <recommendedName>
        <fullName evidence="7">Probable Ufm1-specific protease 2</fullName>
    </recommendedName>
</protein>
<dbReference type="PANTHER" id="PTHR48153:SF2">
    <property type="entry name" value="UFM1-SPECIFIC PROTEASE 2"/>
    <property type="match status" value="1"/>
</dbReference>
<evidence type="ECO:0000259" key="8">
    <source>
        <dbReference type="Pfam" id="PF07910"/>
    </source>
</evidence>
<gene>
    <name evidence="11" type="ORF">GWI33_018826</name>
</gene>
<keyword evidence="5" id="KW-0788">Thiol protease</keyword>
<dbReference type="PANTHER" id="PTHR48153">
    <property type="entry name" value="UFM1-SPECIFIC PROTEASE 2"/>
    <property type="match status" value="1"/>
</dbReference>
<dbReference type="OrthoDB" id="417506at2759"/>
<comment type="similarity">
    <text evidence="1">Belongs to the peptidase C78 family.</text>
</comment>
<feature type="domain" description="UFSP2 N-terminal MPN-like" evidence="10">
    <location>
        <begin position="1"/>
        <end position="122"/>
    </location>
</feature>
<dbReference type="InterPro" id="IPR038765">
    <property type="entry name" value="Papain-like_cys_pep_sf"/>
</dbReference>
<evidence type="ECO:0000256" key="7">
    <source>
        <dbReference type="ARBA" id="ARBA00073264"/>
    </source>
</evidence>
<evidence type="ECO:0000259" key="10">
    <source>
        <dbReference type="Pfam" id="PF26560"/>
    </source>
</evidence>
<dbReference type="InterPro" id="IPR058757">
    <property type="entry name" value="UFSP2_MPN_N"/>
</dbReference>
<reference evidence="11" key="1">
    <citation type="submission" date="2020-08" db="EMBL/GenBank/DDBJ databases">
        <title>Genome sequencing and assembly of the red palm weevil Rhynchophorus ferrugineus.</title>
        <authorList>
            <person name="Dias G.B."/>
            <person name="Bergman C.M."/>
            <person name="Manee M."/>
        </authorList>
    </citation>
    <scope>NUCLEOTIDE SEQUENCE</scope>
    <source>
        <strain evidence="11">AA-2017</strain>
        <tissue evidence="11">Whole larva</tissue>
    </source>
</reference>
<evidence type="ECO:0000256" key="2">
    <source>
        <dbReference type="ARBA" id="ARBA00022670"/>
    </source>
</evidence>